<dbReference type="InterPro" id="IPR053157">
    <property type="entry name" value="Sterol_Uptake_Regulator"/>
</dbReference>
<proteinExistence type="predicted"/>
<dbReference type="PANTHER" id="PTHR47784">
    <property type="entry name" value="STEROL UPTAKE CONTROL PROTEIN 2"/>
    <property type="match status" value="1"/>
</dbReference>
<dbReference type="PROSITE" id="PS00463">
    <property type="entry name" value="ZN2_CY6_FUNGAL_1"/>
    <property type="match status" value="1"/>
</dbReference>
<accession>A0A6A6ZHG9</accession>
<dbReference type="GO" id="GO:0008270">
    <property type="term" value="F:zinc ion binding"/>
    <property type="evidence" value="ECO:0007669"/>
    <property type="project" value="InterPro"/>
</dbReference>
<dbReference type="InterPro" id="IPR001138">
    <property type="entry name" value="Zn2Cys6_DnaBD"/>
</dbReference>
<dbReference type="SMART" id="SM00066">
    <property type="entry name" value="GAL4"/>
    <property type="match status" value="1"/>
</dbReference>
<dbReference type="Gene3D" id="4.10.240.10">
    <property type="entry name" value="Zn(2)-C6 fungal-type DNA-binding domain"/>
    <property type="match status" value="1"/>
</dbReference>
<dbReference type="PANTHER" id="PTHR47784:SF5">
    <property type="entry name" value="STEROL UPTAKE CONTROL PROTEIN 2"/>
    <property type="match status" value="1"/>
</dbReference>
<protein>
    <recommendedName>
        <fullName evidence="3">Zn(2)-C6 fungal-type domain-containing protein</fullName>
    </recommendedName>
</protein>
<evidence type="ECO:0000256" key="1">
    <source>
        <dbReference type="ARBA" id="ARBA00023242"/>
    </source>
</evidence>
<dbReference type="EMBL" id="MU006240">
    <property type="protein sequence ID" value="KAF2820480.1"/>
    <property type="molecule type" value="Genomic_DNA"/>
</dbReference>
<evidence type="ECO:0000259" key="3">
    <source>
        <dbReference type="PROSITE" id="PS50048"/>
    </source>
</evidence>
<dbReference type="InterPro" id="IPR036864">
    <property type="entry name" value="Zn2-C6_fun-type_DNA-bd_sf"/>
</dbReference>
<gene>
    <name evidence="4" type="ORF">CC86DRAFT_411781</name>
</gene>
<feature type="region of interest" description="Disordered" evidence="2">
    <location>
        <begin position="52"/>
        <end position="82"/>
    </location>
</feature>
<evidence type="ECO:0000313" key="5">
    <source>
        <dbReference type="Proteomes" id="UP000799424"/>
    </source>
</evidence>
<dbReference type="AlphaFoldDB" id="A0A6A6ZHG9"/>
<dbReference type="InterPro" id="IPR021858">
    <property type="entry name" value="Fun_TF"/>
</dbReference>
<name>A0A6A6ZHG9_9PLEO</name>
<dbReference type="Pfam" id="PF00172">
    <property type="entry name" value="Zn_clus"/>
    <property type="match status" value="1"/>
</dbReference>
<dbReference type="GO" id="GO:0001228">
    <property type="term" value="F:DNA-binding transcription activator activity, RNA polymerase II-specific"/>
    <property type="evidence" value="ECO:0007669"/>
    <property type="project" value="TreeGrafter"/>
</dbReference>
<dbReference type="PROSITE" id="PS50048">
    <property type="entry name" value="ZN2_CY6_FUNGAL_2"/>
    <property type="match status" value="1"/>
</dbReference>
<organism evidence="4 5">
    <name type="scientific">Ophiobolus disseminans</name>
    <dbReference type="NCBI Taxonomy" id="1469910"/>
    <lineage>
        <taxon>Eukaryota</taxon>
        <taxon>Fungi</taxon>
        <taxon>Dikarya</taxon>
        <taxon>Ascomycota</taxon>
        <taxon>Pezizomycotina</taxon>
        <taxon>Dothideomycetes</taxon>
        <taxon>Pleosporomycetidae</taxon>
        <taxon>Pleosporales</taxon>
        <taxon>Pleosporineae</taxon>
        <taxon>Phaeosphaeriaceae</taxon>
        <taxon>Ophiobolus</taxon>
    </lineage>
</organism>
<dbReference type="OrthoDB" id="3546279at2759"/>
<keyword evidence="1" id="KW-0539">Nucleus</keyword>
<feature type="domain" description="Zn(2)-C6 fungal-type" evidence="3">
    <location>
        <begin position="12"/>
        <end position="41"/>
    </location>
</feature>
<dbReference type="SUPFAM" id="SSF57701">
    <property type="entry name" value="Zn2/Cys6 DNA-binding domain"/>
    <property type="match status" value="1"/>
</dbReference>
<sequence length="365" mass="40584">MPRLGSKKSRTGCVQCKVRRVKCDENRPCGACTRYRVECSLLRYAPTSLQARGHSANTEDVQSTPGTSIDGASASPDHESDRNYEKSIACPIAATDHWIHDLELMHHFTAYAYLTMPGHEATKQVWGFSVPQEAFKFPFLMHSILAFSANHLAHLNPQRATHFKLLSGTHHTNAVTTLNSTLPDMGPANCHAIFVAASMIVVNAFADARSHDLDSMIQVFQLIRGIDYVLQKSTPMIKKGPFAAIVTMTTNAPKPPPLLSSFLVEIQASACSPTVDSSPDQIVRLKAAECLRESLQYAIDTSLYPALRATMLWPISIDADFLDVLKTKADPEVRELLRKYCQIMEFAASEHWFMANWRGISQQLH</sequence>
<evidence type="ECO:0000256" key="2">
    <source>
        <dbReference type="SAM" id="MobiDB-lite"/>
    </source>
</evidence>
<dbReference type="Proteomes" id="UP000799424">
    <property type="component" value="Unassembled WGS sequence"/>
</dbReference>
<feature type="compositionally biased region" description="Polar residues" evidence="2">
    <location>
        <begin position="52"/>
        <end position="67"/>
    </location>
</feature>
<keyword evidence="5" id="KW-1185">Reference proteome</keyword>
<dbReference type="Pfam" id="PF11951">
    <property type="entry name" value="Fungal_trans_2"/>
    <property type="match status" value="1"/>
</dbReference>
<evidence type="ECO:0000313" key="4">
    <source>
        <dbReference type="EMBL" id="KAF2820480.1"/>
    </source>
</evidence>
<reference evidence="4" key="1">
    <citation type="journal article" date="2020" name="Stud. Mycol.">
        <title>101 Dothideomycetes genomes: a test case for predicting lifestyles and emergence of pathogens.</title>
        <authorList>
            <person name="Haridas S."/>
            <person name="Albert R."/>
            <person name="Binder M."/>
            <person name="Bloem J."/>
            <person name="Labutti K."/>
            <person name="Salamov A."/>
            <person name="Andreopoulos B."/>
            <person name="Baker S."/>
            <person name="Barry K."/>
            <person name="Bills G."/>
            <person name="Bluhm B."/>
            <person name="Cannon C."/>
            <person name="Castanera R."/>
            <person name="Culley D."/>
            <person name="Daum C."/>
            <person name="Ezra D."/>
            <person name="Gonzalez J."/>
            <person name="Henrissat B."/>
            <person name="Kuo A."/>
            <person name="Liang C."/>
            <person name="Lipzen A."/>
            <person name="Lutzoni F."/>
            <person name="Magnuson J."/>
            <person name="Mondo S."/>
            <person name="Nolan M."/>
            <person name="Ohm R."/>
            <person name="Pangilinan J."/>
            <person name="Park H.-J."/>
            <person name="Ramirez L."/>
            <person name="Alfaro M."/>
            <person name="Sun H."/>
            <person name="Tritt A."/>
            <person name="Yoshinaga Y."/>
            <person name="Zwiers L.-H."/>
            <person name="Turgeon B."/>
            <person name="Goodwin S."/>
            <person name="Spatafora J."/>
            <person name="Crous P."/>
            <person name="Grigoriev I."/>
        </authorList>
    </citation>
    <scope>NUCLEOTIDE SEQUENCE</scope>
    <source>
        <strain evidence="4">CBS 113818</strain>
    </source>
</reference>